<evidence type="ECO:0000256" key="9">
    <source>
        <dbReference type="ARBA" id="ARBA00023204"/>
    </source>
</evidence>
<dbReference type="CDD" id="cd03425">
    <property type="entry name" value="NUDIX_MutT_NudA_like"/>
    <property type="match status" value="1"/>
</dbReference>
<dbReference type="Proteomes" id="UP001549146">
    <property type="component" value="Unassembled WGS sequence"/>
</dbReference>
<dbReference type="Gene3D" id="3.90.79.10">
    <property type="entry name" value="Nucleoside Triphosphate Pyrophosphohydrolase"/>
    <property type="match status" value="1"/>
</dbReference>
<dbReference type="PRINTS" id="PR00502">
    <property type="entry name" value="NUDIXFAMILY"/>
</dbReference>
<evidence type="ECO:0000256" key="14">
    <source>
        <dbReference type="ARBA" id="ARBA00041592"/>
    </source>
</evidence>
<evidence type="ECO:0000256" key="12">
    <source>
        <dbReference type="ARBA" id="ARBA00038905"/>
    </source>
</evidence>
<evidence type="ECO:0000256" key="15">
    <source>
        <dbReference type="ARBA" id="ARBA00041979"/>
    </source>
</evidence>
<sequence>MKRPTIVVCAIITIDNKILVVQRNNTMTLPLKWEFPGGKIEPNETEEGCITREIKEELNIEITLLKKLESSIYKYPTITIELIPFLANYEKGTINLKEHIQYKLLKKEELSSLDWAEADLPIVKELQQL</sequence>
<dbReference type="SUPFAM" id="SSF55811">
    <property type="entry name" value="Nudix"/>
    <property type="match status" value="1"/>
</dbReference>
<keyword evidence="4" id="KW-0235">DNA replication</keyword>
<keyword evidence="8" id="KW-0460">Magnesium</keyword>
<dbReference type="PANTHER" id="PTHR47707:SF1">
    <property type="entry name" value="NUDIX HYDROLASE FAMILY PROTEIN"/>
    <property type="match status" value="1"/>
</dbReference>
<keyword evidence="6" id="KW-0227">DNA damage</keyword>
<evidence type="ECO:0000256" key="13">
    <source>
        <dbReference type="ARBA" id="ARBA00040794"/>
    </source>
</evidence>
<keyword evidence="7 17" id="KW-0378">Hydrolase</keyword>
<gene>
    <name evidence="19" type="ORF">ABID46_001575</name>
</gene>
<proteinExistence type="inferred from homology"/>
<protein>
    <recommendedName>
        <fullName evidence="13">8-oxo-dGTP diphosphatase</fullName>
        <ecNumber evidence="12">3.6.1.55</ecNumber>
    </recommendedName>
    <alternativeName>
        <fullName evidence="16">7,8-dihydro-8-oxoguanine-triphosphatase</fullName>
    </alternativeName>
    <alternativeName>
        <fullName evidence="15">Mutator protein MutT</fullName>
    </alternativeName>
    <alternativeName>
        <fullName evidence="14">dGTP pyrophosphohydrolase</fullName>
    </alternativeName>
</protein>
<evidence type="ECO:0000256" key="2">
    <source>
        <dbReference type="ARBA" id="ARBA00005582"/>
    </source>
</evidence>
<evidence type="ECO:0000313" key="20">
    <source>
        <dbReference type="Proteomes" id="UP001549146"/>
    </source>
</evidence>
<dbReference type="EC" id="3.6.1.55" evidence="12"/>
<dbReference type="GO" id="GO:0035539">
    <property type="term" value="F:8-oxo-7,8-dihydrodeoxyguanosine triphosphate pyrophosphatase activity"/>
    <property type="evidence" value="ECO:0007669"/>
    <property type="project" value="UniProtKB-EC"/>
</dbReference>
<keyword evidence="20" id="KW-1185">Reference proteome</keyword>
<dbReference type="InterPro" id="IPR000086">
    <property type="entry name" value="NUDIX_hydrolase_dom"/>
</dbReference>
<evidence type="ECO:0000256" key="3">
    <source>
        <dbReference type="ARBA" id="ARBA00022457"/>
    </source>
</evidence>
<evidence type="ECO:0000256" key="10">
    <source>
        <dbReference type="ARBA" id="ARBA00035861"/>
    </source>
</evidence>
<evidence type="ECO:0000256" key="16">
    <source>
        <dbReference type="ARBA" id="ARBA00042798"/>
    </source>
</evidence>
<keyword evidence="3" id="KW-0515">Mutator protein</keyword>
<dbReference type="InterPro" id="IPR015797">
    <property type="entry name" value="NUDIX_hydrolase-like_dom_sf"/>
</dbReference>
<comment type="similarity">
    <text evidence="2 17">Belongs to the Nudix hydrolase family.</text>
</comment>
<comment type="catalytic activity">
    <reaction evidence="11">
        <text>8-oxo-GTP + H2O = 8-oxo-GMP + diphosphate + H(+)</text>
        <dbReference type="Rhea" id="RHEA:67616"/>
        <dbReference type="ChEBI" id="CHEBI:15377"/>
        <dbReference type="ChEBI" id="CHEBI:15378"/>
        <dbReference type="ChEBI" id="CHEBI:33019"/>
        <dbReference type="ChEBI" id="CHEBI:143553"/>
        <dbReference type="ChEBI" id="CHEBI:145694"/>
    </reaction>
</comment>
<evidence type="ECO:0000256" key="11">
    <source>
        <dbReference type="ARBA" id="ARBA00036904"/>
    </source>
</evidence>
<dbReference type="PANTHER" id="PTHR47707">
    <property type="entry name" value="8-OXO-DGTP DIPHOSPHATASE"/>
    <property type="match status" value="1"/>
</dbReference>
<comment type="catalytic activity">
    <reaction evidence="10">
        <text>8-oxo-dGTP + H2O = 8-oxo-dGMP + diphosphate + H(+)</text>
        <dbReference type="Rhea" id="RHEA:31575"/>
        <dbReference type="ChEBI" id="CHEBI:15377"/>
        <dbReference type="ChEBI" id="CHEBI:15378"/>
        <dbReference type="ChEBI" id="CHEBI:33019"/>
        <dbReference type="ChEBI" id="CHEBI:63224"/>
        <dbReference type="ChEBI" id="CHEBI:77896"/>
        <dbReference type="EC" id="3.6.1.55"/>
    </reaction>
</comment>
<evidence type="ECO:0000313" key="19">
    <source>
        <dbReference type="EMBL" id="MET3731993.1"/>
    </source>
</evidence>
<dbReference type="InterPro" id="IPR020476">
    <property type="entry name" value="Nudix_hydrolase"/>
</dbReference>
<evidence type="ECO:0000256" key="6">
    <source>
        <dbReference type="ARBA" id="ARBA00022763"/>
    </source>
</evidence>
<accession>A0ABV2LTW0</accession>
<feature type="domain" description="Nudix hydrolase" evidence="18">
    <location>
        <begin position="1"/>
        <end position="127"/>
    </location>
</feature>
<comment type="cofactor">
    <cofactor evidence="1">
        <name>Mg(2+)</name>
        <dbReference type="ChEBI" id="CHEBI:18420"/>
    </cofactor>
</comment>
<dbReference type="PROSITE" id="PS00893">
    <property type="entry name" value="NUDIX_BOX"/>
    <property type="match status" value="1"/>
</dbReference>
<comment type="caution">
    <text evidence="19">The sequence shown here is derived from an EMBL/GenBank/DDBJ whole genome shotgun (WGS) entry which is preliminary data.</text>
</comment>
<dbReference type="RefSeq" id="WP_354508771.1">
    <property type="nucleotide sequence ID" value="NZ_JBEPMO010000007.1"/>
</dbReference>
<evidence type="ECO:0000256" key="7">
    <source>
        <dbReference type="ARBA" id="ARBA00022801"/>
    </source>
</evidence>
<dbReference type="InterPro" id="IPR020084">
    <property type="entry name" value="NUDIX_hydrolase_CS"/>
</dbReference>
<name>A0ABV2LTW0_9FLAO</name>
<dbReference type="EMBL" id="JBEPMO010000007">
    <property type="protein sequence ID" value="MET3731993.1"/>
    <property type="molecule type" value="Genomic_DNA"/>
</dbReference>
<evidence type="ECO:0000259" key="18">
    <source>
        <dbReference type="PROSITE" id="PS51462"/>
    </source>
</evidence>
<dbReference type="Pfam" id="PF00293">
    <property type="entry name" value="NUDIX"/>
    <property type="match status" value="1"/>
</dbReference>
<evidence type="ECO:0000256" key="17">
    <source>
        <dbReference type="RuleBase" id="RU003476"/>
    </source>
</evidence>
<evidence type="ECO:0000256" key="5">
    <source>
        <dbReference type="ARBA" id="ARBA00022723"/>
    </source>
</evidence>
<evidence type="ECO:0000256" key="8">
    <source>
        <dbReference type="ARBA" id="ARBA00022842"/>
    </source>
</evidence>
<evidence type="ECO:0000256" key="4">
    <source>
        <dbReference type="ARBA" id="ARBA00022705"/>
    </source>
</evidence>
<evidence type="ECO:0000256" key="1">
    <source>
        <dbReference type="ARBA" id="ARBA00001946"/>
    </source>
</evidence>
<organism evidence="19 20">
    <name type="scientific">Moheibacter stercoris</name>
    <dbReference type="NCBI Taxonomy" id="1628251"/>
    <lineage>
        <taxon>Bacteria</taxon>
        <taxon>Pseudomonadati</taxon>
        <taxon>Bacteroidota</taxon>
        <taxon>Flavobacteriia</taxon>
        <taxon>Flavobacteriales</taxon>
        <taxon>Weeksellaceae</taxon>
        <taxon>Moheibacter</taxon>
    </lineage>
</organism>
<dbReference type="InterPro" id="IPR047127">
    <property type="entry name" value="MutT-like"/>
</dbReference>
<keyword evidence="5" id="KW-0479">Metal-binding</keyword>
<dbReference type="PROSITE" id="PS51462">
    <property type="entry name" value="NUDIX"/>
    <property type="match status" value="1"/>
</dbReference>
<keyword evidence="9" id="KW-0234">DNA repair</keyword>
<reference evidence="19 20" key="1">
    <citation type="submission" date="2024-06" db="EMBL/GenBank/DDBJ databases">
        <title>Genomic Encyclopedia of Type Strains, Phase IV (KMG-IV): sequencing the most valuable type-strain genomes for metagenomic binning, comparative biology and taxonomic classification.</title>
        <authorList>
            <person name="Goeker M."/>
        </authorList>
    </citation>
    <scope>NUCLEOTIDE SEQUENCE [LARGE SCALE GENOMIC DNA]</scope>
    <source>
        <strain evidence="19 20">DSM 29388</strain>
    </source>
</reference>